<proteinExistence type="predicted"/>
<evidence type="ECO:0000256" key="3">
    <source>
        <dbReference type="ARBA" id="ARBA00022833"/>
    </source>
</evidence>
<name>A0AA88WTM4_9ASTE</name>
<evidence type="ECO:0000256" key="2">
    <source>
        <dbReference type="ARBA" id="ARBA00022771"/>
    </source>
</evidence>
<dbReference type="InterPro" id="IPR011990">
    <property type="entry name" value="TPR-like_helical_dom_sf"/>
</dbReference>
<dbReference type="GO" id="GO:0016567">
    <property type="term" value="P:protein ubiquitination"/>
    <property type="evidence" value="ECO:0007669"/>
    <property type="project" value="TreeGrafter"/>
</dbReference>
<dbReference type="PROSITE" id="PS00518">
    <property type="entry name" value="ZF_RING_1"/>
    <property type="match status" value="1"/>
</dbReference>
<dbReference type="Proteomes" id="UP001188597">
    <property type="component" value="Unassembled WGS sequence"/>
</dbReference>
<feature type="domain" description="RING-type" evidence="6">
    <location>
        <begin position="92"/>
        <end position="126"/>
    </location>
</feature>
<dbReference type="SUPFAM" id="SSF57850">
    <property type="entry name" value="RING/U-box"/>
    <property type="match status" value="1"/>
</dbReference>
<feature type="compositionally biased region" description="Basic and acidic residues" evidence="5">
    <location>
        <begin position="56"/>
        <end position="66"/>
    </location>
</feature>
<evidence type="ECO:0000313" key="7">
    <source>
        <dbReference type="EMBL" id="KAK3030803.1"/>
    </source>
</evidence>
<dbReference type="GO" id="GO:0061630">
    <property type="term" value="F:ubiquitin protein ligase activity"/>
    <property type="evidence" value="ECO:0007669"/>
    <property type="project" value="TreeGrafter"/>
</dbReference>
<reference evidence="7" key="1">
    <citation type="submission" date="2022-12" db="EMBL/GenBank/DDBJ databases">
        <title>Draft genome assemblies for two species of Escallonia (Escalloniales).</title>
        <authorList>
            <person name="Chanderbali A."/>
            <person name="Dervinis C."/>
            <person name="Anghel I."/>
            <person name="Soltis D."/>
            <person name="Soltis P."/>
            <person name="Zapata F."/>
        </authorList>
    </citation>
    <scope>NUCLEOTIDE SEQUENCE</scope>
    <source>
        <strain evidence="7">UCBG64.0493</strain>
        <tissue evidence="7">Leaf</tissue>
    </source>
</reference>
<keyword evidence="1" id="KW-0479">Metal-binding</keyword>
<evidence type="ECO:0000313" key="8">
    <source>
        <dbReference type="Proteomes" id="UP001188597"/>
    </source>
</evidence>
<keyword evidence="8" id="KW-1185">Reference proteome</keyword>
<comment type="caution">
    <text evidence="7">The sequence shown here is derived from an EMBL/GenBank/DDBJ whole genome shotgun (WGS) entry which is preliminary data.</text>
</comment>
<evidence type="ECO:0000259" key="6">
    <source>
        <dbReference type="PROSITE" id="PS50089"/>
    </source>
</evidence>
<sequence>MVSCILQNRSDVITFCSCCFYRLLTKMTPVCPFVKAARPDDASSRKPSENQNKQQTGHESKAKQESGDSASISPKCPFGYDSQTFKLGPFSCMICQALLFKCSKCLPCSHVFCKACISRFKDCPLCGADIEKTEADPNLQDVVDRFIDGHARIKRSQVDTDQKEVAGEKKTVIYEDVSLERGAFLVQQAMRAFRANNIESAKSRLSLCAEDIREQIERMGNTSELCSQLGAVLGMLGDCCRALGDAGSAVNYFEESVNFLEKVSTDDLEIKHTLSISLNKIGDLKYYDGDLQAARSYYSQGLNVRRNAIKHHSSVPSQILDVAVSLAKVADVDKNLGNEDVALDGFEKGMKLLEGLKLNSEEVGLEQRRLSVLEFFNSQLPKKEHD</sequence>
<accession>A0AA88WTM4</accession>
<dbReference type="Gene3D" id="3.30.40.10">
    <property type="entry name" value="Zinc/RING finger domain, C3HC4 (zinc finger)"/>
    <property type="match status" value="1"/>
</dbReference>
<dbReference type="EMBL" id="JAVXUP010000327">
    <property type="protein sequence ID" value="KAK3030803.1"/>
    <property type="molecule type" value="Genomic_DNA"/>
</dbReference>
<dbReference type="SMART" id="SM00184">
    <property type="entry name" value="RING"/>
    <property type="match status" value="1"/>
</dbReference>
<protein>
    <recommendedName>
        <fullName evidence="6">RING-type domain-containing protein</fullName>
    </recommendedName>
</protein>
<gene>
    <name evidence="7" type="ORF">RJ639_037184</name>
</gene>
<dbReference type="SUPFAM" id="SSF48452">
    <property type="entry name" value="TPR-like"/>
    <property type="match status" value="1"/>
</dbReference>
<dbReference type="AlphaFoldDB" id="A0AA88WTM4"/>
<dbReference type="InterPro" id="IPR017907">
    <property type="entry name" value="Znf_RING_CS"/>
</dbReference>
<dbReference type="GO" id="GO:0008270">
    <property type="term" value="F:zinc ion binding"/>
    <property type="evidence" value="ECO:0007669"/>
    <property type="project" value="UniProtKB-KW"/>
</dbReference>
<keyword evidence="3" id="KW-0862">Zinc</keyword>
<dbReference type="PROSITE" id="PS50089">
    <property type="entry name" value="ZF_RING_2"/>
    <property type="match status" value="1"/>
</dbReference>
<organism evidence="7 8">
    <name type="scientific">Escallonia herrerae</name>
    <dbReference type="NCBI Taxonomy" id="1293975"/>
    <lineage>
        <taxon>Eukaryota</taxon>
        <taxon>Viridiplantae</taxon>
        <taxon>Streptophyta</taxon>
        <taxon>Embryophyta</taxon>
        <taxon>Tracheophyta</taxon>
        <taxon>Spermatophyta</taxon>
        <taxon>Magnoliopsida</taxon>
        <taxon>eudicotyledons</taxon>
        <taxon>Gunneridae</taxon>
        <taxon>Pentapetalae</taxon>
        <taxon>asterids</taxon>
        <taxon>campanulids</taxon>
        <taxon>Escalloniales</taxon>
        <taxon>Escalloniaceae</taxon>
        <taxon>Escallonia</taxon>
    </lineage>
</organism>
<feature type="compositionally biased region" description="Basic and acidic residues" evidence="5">
    <location>
        <begin position="38"/>
        <end position="48"/>
    </location>
</feature>
<dbReference type="GO" id="GO:0005737">
    <property type="term" value="C:cytoplasm"/>
    <property type="evidence" value="ECO:0007669"/>
    <property type="project" value="UniProtKB-ARBA"/>
</dbReference>
<dbReference type="PANTHER" id="PTHR15315:SF89">
    <property type="entry name" value="OS01G0104100 PROTEIN"/>
    <property type="match status" value="1"/>
</dbReference>
<dbReference type="Gene3D" id="1.25.40.10">
    <property type="entry name" value="Tetratricopeptide repeat domain"/>
    <property type="match status" value="1"/>
</dbReference>
<feature type="region of interest" description="Disordered" evidence="5">
    <location>
        <begin position="38"/>
        <end position="70"/>
    </location>
</feature>
<dbReference type="PANTHER" id="PTHR15315">
    <property type="entry name" value="RING FINGER PROTEIN 41, 151"/>
    <property type="match status" value="1"/>
</dbReference>
<keyword evidence="2 4" id="KW-0863">Zinc-finger</keyword>
<dbReference type="InterPro" id="IPR013083">
    <property type="entry name" value="Znf_RING/FYVE/PHD"/>
</dbReference>
<evidence type="ECO:0000256" key="1">
    <source>
        <dbReference type="ARBA" id="ARBA00022723"/>
    </source>
</evidence>
<dbReference type="InterPro" id="IPR001841">
    <property type="entry name" value="Znf_RING"/>
</dbReference>
<evidence type="ECO:0000256" key="4">
    <source>
        <dbReference type="PROSITE-ProRule" id="PRU00175"/>
    </source>
</evidence>
<evidence type="ECO:0000256" key="5">
    <source>
        <dbReference type="SAM" id="MobiDB-lite"/>
    </source>
</evidence>